<dbReference type="SUPFAM" id="SSF52540">
    <property type="entry name" value="P-loop containing nucleoside triphosphate hydrolases"/>
    <property type="match status" value="1"/>
</dbReference>
<comment type="caution">
    <text evidence="2">The sequence shown here is derived from an EMBL/GenBank/DDBJ whole genome shotgun (WGS) entry which is preliminary data.</text>
</comment>
<protein>
    <recommendedName>
        <fullName evidence="1">Dynein heavy chain hydrolytic ATP-binding dynein motor region domain-containing protein</fullName>
    </recommendedName>
</protein>
<dbReference type="EMBL" id="JARBDR010000342">
    <property type="protein sequence ID" value="KAJ8313859.1"/>
    <property type="molecule type" value="Genomic_DNA"/>
</dbReference>
<dbReference type="Pfam" id="PF12774">
    <property type="entry name" value="AAA_6"/>
    <property type="match status" value="1"/>
</dbReference>
<sequence>MLIKSILLSSIEDENDRSIFFTHLRDTFPLCSSSRTHNNYGYDKELVKTIKDQLKEDNLKETEELLTKILQLNAAIEMKRGVIMCGQSGSGKTTCCQTLARALNRLNYLLFAPDHSKDELTTDKDVFYHSKKKVFKYLAESKFYFRKKPSKNYFYVLETDPEMEDDVVT</sequence>
<dbReference type="PANTHER" id="PTHR45703:SF36">
    <property type="entry name" value="DYNEIN HEAVY CHAIN, CYTOPLASMIC"/>
    <property type="match status" value="1"/>
</dbReference>
<dbReference type="InterPro" id="IPR026983">
    <property type="entry name" value="DHC"/>
</dbReference>
<dbReference type="Proteomes" id="UP001217089">
    <property type="component" value="Unassembled WGS sequence"/>
</dbReference>
<dbReference type="InterPro" id="IPR027417">
    <property type="entry name" value="P-loop_NTPase"/>
</dbReference>
<keyword evidence="3" id="KW-1185">Reference proteome</keyword>
<gene>
    <name evidence="2" type="ORF">KUTeg_008420</name>
</gene>
<dbReference type="InterPro" id="IPR035699">
    <property type="entry name" value="AAA_6"/>
</dbReference>
<name>A0ABQ9F949_TEGGR</name>
<evidence type="ECO:0000259" key="1">
    <source>
        <dbReference type="Pfam" id="PF12774"/>
    </source>
</evidence>
<feature type="domain" description="Dynein heavy chain hydrolytic ATP-binding dynein motor region" evidence="1">
    <location>
        <begin position="14"/>
        <end position="93"/>
    </location>
</feature>
<dbReference type="PANTHER" id="PTHR45703">
    <property type="entry name" value="DYNEIN HEAVY CHAIN"/>
    <property type="match status" value="1"/>
</dbReference>
<dbReference type="Gene3D" id="3.40.50.300">
    <property type="entry name" value="P-loop containing nucleotide triphosphate hydrolases"/>
    <property type="match status" value="1"/>
</dbReference>
<evidence type="ECO:0000313" key="3">
    <source>
        <dbReference type="Proteomes" id="UP001217089"/>
    </source>
</evidence>
<proteinExistence type="predicted"/>
<organism evidence="2 3">
    <name type="scientific">Tegillarca granosa</name>
    <name type="common">Malaysian cockle</name>
    <name type="synonym">Anadara granosa</name>
    <dbReference type="NCBI Taxonomy" id="220873"/>
    <lineage>
        <taxon>Eukaryota</taxon>
        <taxon>Metazoa</taxon>
        <taxon>Spiralia</taxon>
        <taxon>Lophotrochozoa</taxon>
        <taxon>Mollusca</taxon>
        <taxon>Bivalvia</taxon>
        <taxon>Autobranchia</taxon>
        <taxon>Pteriomorphia</taxon>
        <taxon>Arcoida</taxon>
        <taxon>Arcoidea</taxon>
        <taxon>Arcidae</taxon>
        <taxon>Tegillarca</taxon>
    </lineage>
</organism>
<accession>A0ABQ9F949</accession>
<reference evidence="2 3" key="1">
    <citation type="submission" date="2022-12" db="EMBL/GenBank/DDBJ databases">
        <title>Chromosome-level genome of Tegillarca granosa.</title>
        <authorList>
            <person name="Kim J."/>
        </authorList>
    </citation>
    <scope>NUCLEOTIDE SEQUENCE [LARGE SCALE GENOMIC DNA]</scope>
    <source>
        <strain evidence="2">Teg-2019</strain>
        <tissue evidence="2">Adductor muscle</tissue>
    </source>
</reference>
<evidence type="ECO:0000313" key="2">
    <source>
        <dbReference type="EMBL" id="KAJ8313859.1"/>
    </source>
</evidence>